<organism evidence="2 3">
    <name type="scientific">Cronartium quercuum f. sp. fusiforme G11</name>
    <dbReference type="NCBI Taxonomy" id="708437"/>
    <lineage>
        <taxon>Eukaryota</taxon>
        <taxon>Fungi</taxon>
        <taxon>Dikarya</taxon>
        <taxon>Basidiomycota</taxon>
        <taxon>Pucciniomycotina</taxon>
        <taxon>Pucciniomycetes</taxon>
        <taxon>Pucciniales</taxon>
        <taxon>Coleosporiaceae</taxon>
        <taxon>Cronartium</taxon>
    </lineage>
</organism>
<keyword evidence="3" id="KW-1185">Reference proteome</keyword>
<dbReference type="AlphaFoldDB" id="A0A9P6NR64"/>
<evidence type="ECO:0000313" key="3">
    <source>
        <dbReference type="Proteomes" id="UP000886653"/>
    </source>
</evidence>
<dbReference type="EMBL" id="MU167241">
    <property type="protein sequence ID" value="KAG0148055.1"/>
    <property type="molecule type" value="Genomic_DNA"/>
</dbReference>
<proteinExistence type="predicted"/>
<gene>
    <name evidence="2" type="ORF">CROQUDRAFT_90799</name>
</gene>
<sequence>MSPRGHGTPISQLLPGHADPVKGYNEQRMSSHAHTRGWASPGRPKPLPQALKASALERWPLGAPRAAPEGLHLREADSLRNFGHEGEVNTNNFDSVF</sequence>
<feature type="region of interest" description="Disordered" evidence="1">
    <location>
        <begin position="1"/>
        <end position="52"/>
    </location>
</feature>
<dbReference type="Proteomes" id="UP000886653">
    <property type="component" value="Unassembled WGS sequence"/>
</dbReference>
<protein>
    <submittedName>
        <fullName evidence="2">Uncharacterized protein</fullName>
    </submittedName>
</protein>
<accession>A0A9P6NR64</accession>
<evidence type="ECO:0000256" key="1">
    <source>
        <dbReference type="SAM" id="MobiDB-lite"/>
    </source>
</evidence>
<evidence type="ECO:0000313" key="2">
    <source>
        <dbReference type="EMBL" id="KAG0148055.1"/>
    </source>
</evidence>
<reference evidence="2" key="1">
    <citation type="submission" date="2013-11" db="EMBL/GenBank/DDBJ databases">
        <title>Genome sequence of the fusiform rust pathogen reveals effectors for host alternation and coevolution with pine.</title>
        <authorList>
            <consortium name="DOE Joint Genome Institute"/>
            <person name="Smith K."/>
            <person name="Pendleton A."/>
            <person name="Kubisiak T."/>
            <person name="Anderson C."/>
            <person name="Salamov A."/>
            <person name="Aerts A."/>
            <person name="Riley R."/>
            <person name="Clum A."/>
            <person name="Lindquist E."/>
            <person name="Ence D."/>
            <person name="Campbell M."/>
            <person name="Kronenberg Z."/>
            <person name="Feau N."/>
            <person name="Dhillon B."/>
            <person name="Hamelin R."/>
            <person name="Burleigh J."/>
            <person name="Smith J."/>
            <person name="Yandell M."/>
            <person name="Nelson C."/>
            <person name="Grigoriev I."/>
            <person name="Davis J."/>
        </authorList>
    </citation>
    <scope>NUCLEOTIDE SEQUENCE</scope>
    <source>
        <strain evidence="2">G11</strain>
    </source>
</reference>
<name>A0A9P6NR64_9BASI</name>
<comment type="caution">
    <text evidence="2">The sequence shown here is derived from an EMBL/GenBank/DDBJ whole genome shotgun (WGS) entry which is preliminary data.</text>
</comment>